<comment type="caution">
    <text evidence="3">The sequence shown here is derived from an EMBL/GenBank/DDBJ whole genome shotgun (WGS) entry which is preliminary data.</text>
</comment>
<feature type="coiled-coil region" evidence="1">
    <location>
        <begin position="233"/>
        <end position="274"/>
    </location>
</feature>
<keyword evidence="4" id="KW-1185">Reference proteome</keyword>
<keyword evidence="1" id="KW-0175">Coiled coil</keyword>
<organism evidence="3 4">
    <name type="scientific">Coemansia brasiliensis</name>
    <dbReference type="NCBI Taxonomy" id="2650707"/>
    <lineage>
        <taxon>Eukaryota</taxon>
        <taxon>Fungi</taxon>
        <taxon>Fungi incertae sedis</taxon>
        <taxon>Zoopagomycota</taxon>
        <taxon>Kickxellomycotina</taxon>
        <taxon>Kickxellomycetes</taxon>
        <taxon>Kickxellales</taxon>
        <taxon>Kickxellaceae</taxon>
        <taxon>Coemansia</taxon>
    </lineage>
</organism>
<feature type="compositionally biased region" description="Polar residues" evidence="2">
    <location>
        <begin position="38"/>
        <end position="50"/>
    </location>
</feature>
<feature type="compositionally biased region" description="Basic and acidic residues" evidence="2">
    <location>
        <begin position="52"/>
        <end position="69"/>
    </location>
</feature>
<evidence type="ECO:0000313" key="3">
    <source>
        <dbReference type="EMBL" id="KAJ2852548.1"/>
    </source>
</evidence>
<dbReference type="AlphaFoldDB" id="A0A9W8IJ48"/>
<feature type="region of interest" description="Disordered" evidence="2">
    <location>
        <begin position="1"/>
        <end position="69"/>
    </location>
</feature>
<feature type="compositionally biased region" description="Basic residues" evidence="2">
    <location>
        <begin position="1"/>
        <end position="14"/>
    </location>
</feature>
<proteinExistence type="predicted"/>
<evidence type="ECO:0000256" key="2">
    <source>
        <dbReference type="SAM" id="MobiDB-lite"/>
    </source>
</evidence>
<evidence type="ECO:0000256" key="1">
    <source>
        <dbReference type="SAM" id="Coils"/>
    </source>
</evidence>
<dbReference type="Proteomes" id="UP001139887">
    <property type="component" value="Unassembled WGS sequence"/>
</dbReference>
<feature type="compositionally biased region" description="Basic and acidic residues" evidence="2">
    <location>
        <begin position="15"/>
        <end position="25"/>
    </location>
</feature>
<sequence>MFASKKSKGRRNIRKKEADAAEEAHGSGSAAVIKRSAKSNSVSTKNSRLATHNKDAAADKLEHVEEQRQYTDDDLLALKEESSVSVAKSESNYPFSSGDIPNAQEIYMAKKLRRQRQAAQKMVDDVDYIRLSEDLNDTQIYTSEADTMGYVAIDGEDELDRVIIDKNERSEFEHISKQAMKETIEQMDDMSDWENEQLRNAGVSASFNQSNNHKQLPKDNGFKFDMDQFKFIIAQEENQMAIDQSRLNTAKEKLEASLQKLDELQQSISHAQKQYDHFLSLVKSTT</sequence>
<name>A0A9W8IJ48_9FUNG</name>
<dbReference type="EMBL" id="JANBUW010000002">
    <property type="protein sequence ID" value="KAJ2852548.1"/>
    <property type="molecule type" value="Genomic_DNA"/>
</dbReference>
<reference evidence="3" key="1">
    <citation type="submission" date="2022-07" db="EMBL/GenBank/DDBJ databases">
        <title>Phylogenomic reconstructions and comparative analyses of Kickxellomycotina fungi.</title>
        <authorList>
            <person name="Reynolds N.K."/>
            <person name="Stajich J.E."/>
            <person name="Barry K."/>
            <person name="Grigoriev I.V."/>
            <person name="Crous P."/>
            <person name="Smith M.E."/>
        </authorList>
    </citation>
    <scope>NUCLEOTIDE SEQUENCE</scope>
    <source>
        <strain evidence="3">NRRL 1566</strain>
    </source>
</reference>
<evidence type="ECO:0000313" key="4">
    <source>
        <dbReference type="Proteomes" id="UP001139887"/>
    </source>
</evidence>
<protein>
    <submittedName>
        <fullName evidence="3">Uncharacterized protein</fullName>
    </submittedName>
</protein>
<dbReference type="OrthoDB" id="5599645at2759"/>
<gene>
    <name evidence="3" type="ORF">IWW36_000177</name>
</gene>
<accession>A0A9W8IJ48</accession>